<proteinExistence type="predicted"/>
<evidence type="ECO:0008006" key="4">
    <source>
        <dbReference type="Google" id="ProtNLM"/>
    </source>
</evidence>
<comment type="caution">
    <text evidence="2">The sequence shown here is derived from an EMBL/GenBank/DDBJ whole genome shotgun (WGS) entry which is preliminary data.</text>
</comment>
<name>A0A226ELH9_FOLCA</name>
<evidence type="ECO:0000313" key="3">
    <source>
        <dbReference type="Proteomes" id="UP000198287"/>
    </source>
</evidence>
<dbReference type="PANTHER" id="PTHR13447">
    <property type="entry name" value="MITOCHONDRIAL 28S RIBOSOMAL PROTEIN S28"/>
    <property type="match status" value="1"/>
</dbReference>
<dbReference type="InterPro" id="IPR019375">
    <property type="entry name" value="Ribosomal_bS1m"/>
</dbReference>
<evidence type="ECO:0000313" key="2">
    <source>
        <dbReference type="EMBL" id="OXA57854.1"/>
    </source>
</evidence>
<reference evidence="2 3" key="1">
    <citation type="submission" date="2015-12" db="EMBL/GenBank/DDBJ databases">
        <title>The genome of Folsomia candida.</title>
        <authorList>
            <person name="Faddeeva A."/>
            <person name="Derks M.F."/>
            <person name="Anvar Y."/>
            <person name="Smit S."/>
            <person name="Van Straalen N."/>
            <person name="Roelofs D."/>
        </authorList>
    </citation>
    <scope>NUCLEOTIDE SEQUENCE [LARGE SCALE GENOMIC DNA]</scope>
    <source>
        <strain evidence="2 3">VU population</strain>
        <tissue evidence="2">Whole body</tissue>
    </source>
</reference>
<dbReference type="Proteomes" id="UP000198287">
    <property type="component" value="Unassembled WGS sequence"/>
</dbReference>
<feature type="region of interest" description="Disordered" evidence="1">
    <location>
        <begin position="42"/>
        <end position="63"/>
    </location>
</feature>
<dbReference type="EMBL" id="LNIX01000003">
    <property type="protein sequence ID" value="OXA57854.1"/>
    <property type="molecule type" value="Genomic_DNA"/>
</dbReference>
<dbReference type="AlphaFoldDB" id="A0A226ELH9"/>
<dbReference type="GO" id="GO:0005763">
    <property type="term" value="C:mitochondrial small ribosomal subunit"/>
    <property type="evidence" value="ECO:0007669"/>
    <property type="project" value="TreeGrafter"/>
</dbReference>
<dbReference type="Pfam" id="PF10246">
    <property type="entry name" value="MRP-S35"/>
    <property type="match status" value="1"/>
</dbReference>
<protein>
    <recommendedName>
        <fullName evidence="4">28S ribosomal protein S28, mitochondrial</fullName>
    </recommendedName>
</protein>
<keyword evidence="3" id="KW-1185">Reference proteome</keyword>
<dbReference type="OrthoDB" id="6020229at2759"/>
<gene>
    <name evidence="2" type="ORF">Fcan01_07528</name>
</gene>
<sequence length="191" mass="21299">MLLKILRNSPEMMIRLKSLSRSQNGRLLDCFKIYWNPPRELCSGRKDNSQNKPVEPGESIKEMPVNKPKGGFVEAMAKFEGHESFTKMLRKSPLVQIGDPQGKIVEGKIIHVVNDDLYIDFGSKFNCVCPRPPKNGASYTLGRKVRVLVHDLELSTRFLGAATDLTILEADCTLLGLAAKTQPQESISQVS</sequence>
<accession>A0A226ELH9</accession>
<evidence type="ECO:0000256" key="1">
    <source>
        <dbReference type="SAM" id="MobiDB-lite"/>
    </source>
</evidence>
<dbReference type="PANTHER" id="PTHR13447:SF2">
    <property type="entry name" value="SMALL RIBOSOMAL SUBUNIT PROTEIN BS1M"/>
    <property type="match status" value="1"/>
</dbReference>
<dbReference type="STRING" id="158441.A0A226ELH9"/>
<organism evidence="2 3">
    <name type="scientific">Folsomia candida</name>
    <name type="common">Springtail</name>
    <dbReference type="NCBI Taxonomy" id="158441"/>
    <lineage>
        <taxon>Eukaryota</taxon>
        <taxon>Metazoa</taxon>
        <taxon>Ecdysozoa</taxon>
        <taxon>Arthropoda</taxon>
        <taxon>Hexapoda</taxon>
        <taxon>Collembola</taxon>
        <taxon>Entomobryomorpha</taxon>
        <taxon>Isotomoidea</taxon>
        <taxon>Isotomidae</taxon>
        <taxon>Proisotominae</taxon>
        <taxon>Folsomia</taxon>
    </lineage>
</organism>